<dbReference type="Proteomes" id="UP000800041">
    <property type="component" value="Unassembled WGS sequence"/>
</dbReference>
<name>A0A6G1H860_9PEZI</name>
<proteinExistence type="predicted"/>
<organism evidence="2 3">
    <name type="scientific">Aulographum hederae CBS 113979</name>
    <dbReference type="NCBI Taxonomy" id="1176131"/>
    <lineage>
        <taxon>Eukaryota</taxon>
        <taxon>Fungi</taxon>
        <taxon>Dikarya</taxon>
        <taxon>Ascomycota</taxon>
        <taxon>Pezizomycotina</taxon>
        <taxon>Dothideomycetes</taxon>
        <taxon>Pleosporomycetidae</taxon>
        <taxon>Aulographales</taxon>
        <taxon>Aulographaceae</taxon>
    </lineage>
</organism>
<evidence type="ECO:0000313" key="3">
    <source>
        <dbReference type="Proteomes" id="UP000800041"/>
    </source>
</evidence>
<dbReference type="EMBL" id="ML977145">
    <property type="protein sequence ID" value="KAF1989406.1"/>
    <property type="molecule type" value="Genomic_DNA"/>
</dbReference>
<evidence type="ECO:0000313" key="2">
    <source>
        <dbReference type="EMBL" id="KAF1989406.1"/>
    </source>
</evidence>
<feature type="chain" id="PRO_5026117273" evidence="1">
    <location>
        <begin position="25"/>
        <end position="200"/>
    </location>
</feature>
<dbReference type="AlphaFoldDB" id="A0A6G1H860"/>
<keyword evidence="1" id="KW-0732">Signal</keyword>
<feature type="signal peptide" evidence="1">
    <location>
        <begin position="1"/>
        <end position="24"/>
    </location>
</feature>
<dbReference type="PANTHER" id="PTHR39599:SF1">
    <property type="entry name" value="GPI-ANCHORED PROTEIN (EUROFUNG)"/>
    <property type="match status" value="1"/>
</dbReference>
<gene>
    <name evidence="2" type="ORF">K402DRAFT_390983</name>
</gene>
<dbReference type="PANTHER" id="PTHR39599">
    <property type="entry name" value="GPI-ANCHORED PROTEIN (EUROFUNG)-RELATED-RELATED"/>
    <property type="match status" value="1"/>
</dbReference>
<dbReference type="OrthoDB" id="5410926at2759"/>
<keyword evidence="3" id="KW-1185">Reference proteome</keyword>
<evidence type="ECO:0000256" key="1">
    <source>
        <dbReference type="SAM" id="SignalP"/>
    </source>
</evidence>
<reference evidence="2" key="1">
    <citation type="journal article" date="2020" name="Stud. Mycol.">
        <title>101 Dothideomycetes genomes: a test case for predicting lifestyles and emergence of pathogens.</title>
        <authorList>
            <person name="Haridas S."/>
            <person name="Albert R."/>
            <person name="Binder M."/>
            <person name="Bloem J."/>
            <person name="Labutti K."/>
            <person name="Salamov A."/>
            <person name="Andreopoulos B."/>
            <person name="Baker S."/>
            <person name="Barry K."/>
            <person name="Bills G."/>
            <person name="Bluhm B."/>
            <person name="Cannon C."/>
            <person name="Castanera R."/>
            <person name="Culley D."/>
            <person name="Daum C."/>
            <person name="Ezra D."/>
            <person name="Gonzalez J."/>
            <person name="Henrissat B."/>
            <person name="Kuo A."/>
            <person name="Liang C."/>
            <person name="Lipzen A."/>
            <person name="Lutzoni F."/>
            <person name="Magnuson J."/>
            <person name="Mondo S."/>
            <person name="Nolan M."/>
            <person name="Ohm R."/>
            <person name="Pangilinan J."/>
            <person name="Park H.-J."/>
            <person name="Ramirez L."/>
            <person name="Alfaro M."/>
            <person name="Sun H."/>
            <person name="Tritt A."/>
            <person name="Yoshinaga Y."/>
            <person name="Zwiers L.-H."/>
            <person name="Turgeon B."/>
            <person name="Goodwin S."/>
            <person name="Spatafora J."/>
            <person name="Crous P."/>
            <person name="Grigoriev I."/>
        </authorList>
    </citation>
    <scope>NUCLEOTIDE SEQUENCE</scope>
    <source>
        <strain evidence="2">CBS 113979</strain>
    </source>
</reference>
<accession>A0A6G1H860</accession>
<sequence length="200" mass="19889">MRNAIIFPILSSVLLLLATSPTTATFADLLSPFYQALDGSSTSNTTSPTHDDLRKRQSDNCADGYTSCSPLGAAGAALCCNENSLCAIDYGGHVACCPIGAVCTGSIGVVSTTATTTATDGGAGAGGVVVPGQTTVSTTTTTQSFVFASSTDSQAGTEATQGVGTINDNGTPVAVLPTAPASGAGRVRGGVCGFLWPLWL</sequence>
<protein>
    <submittedName>
        <fullName evidence="2">Uncharacterized protein</fullName>
    </submittedName>
</protein>